<gene>
    <name evidence="1" type="primary">ORF218485</name>
</gene>
<feature type="non-terminal residue" evidence="1">
    <location>
        <position position="60"/>
    </location>
</feature>
<evidence type="ECO:0000313" key="1">
    <source>
        <dbReference type="EMBL" id="CEK98354.1"/>
    </source>
</evidence>
<sequence length="60" mass="7037">MDHPKQLYTGCRKMLHELITYMNFTGNVSKIYGYVSPQDFTFPASKCYMEGVYQDFSHCN</sequence>
<organism evidence="1">
    <name type="scientific">Arion vulgaris</name>
    <dbReference type="NCBI Taxonomy" id="1028688"/>
    <lineage>
        <taxon>Eukaryota</taxon>
        <taxon>Metazoa</taxon>
        <taxon>Spiralia</taxon>
        <taxon>Lophotrochozoa</taxon>
        <taxon>Mollusca</taxon>
        <taxon>Gastropoda</taxon>
        <taxon>Heterobranchia</taxon>
        <taxon>Euthyneura</taxon>
        <taxon>Panpulmonata</taxon>
        <taxon>Eupulmonata</taxon>
        <taxon>Stylommatophora</taxon>
        <taxon>Helicina</taxon>
        <taxon>Arionoidea</taxon>
        <taxon>Arionidae</taxon>
        <taxon>Arion</taxon>
    </lineage>
</organism>
<reference evidence="1" key="1">
    <citation type="submission" date="2014-12" db="EMBL/GenBank/DDBJ databases">
        <title>Insight into the proteome of Arion vulgaris.</title>
        <authorList>
            <person name="Aradska J."/>
            <person name="Bulat T."/>
            <person name="Smidak R."/>
            <person name="Sarate P."/>
            <person name="Gangsoo J."/>
            <person name="Sialana F."/>
            <person name="Bilban M."/>
            <person name="Lubec G."/>
        </authorList>
    </citation>
    <scope>NUCLEOTIDE SEQUENCE</scope>
    <source>
        <tissue evidence="1">Skin</tissue>
    </source>
</reference>
<proteinExistence type="predicted"/>
<name>A0A0B7BYR1_9EUPU</name>
<dbReference type="EMBL" id="HACG01051483">
    <property type="protein sequence ID" value="CEK98354.1"/>
    <property type="molecule type" value="Transcribed_RNA"/>
</dbReference>
<accession>A0A0B7BYR1</accession>
<protein>
    <submittedName>
        <fullName evidence="1">Uncharacterized protein</fullName>
    </submittedName>
</protein>
<dbReference type="AlphaFoldDB" id="A0A0B7BYR1"/>